<dbReference type="InterPro" id="IPR025799">
    <property type="entry name" value="Arg_MeTrfase"/>
</dbReference>
<feature type="domain" description="Protein arginine N-methyltransferase" evidence="5">
    <location>
        <begin position="101"/>
        <end position="264"/>
    </location>
</feature>
<name>A0A9N8L611_CHRIL</name>
<evidence type="ECO:0000259" key="5">
    <source>
        <dbReference type="Pfam" id="PF22528"/>
    </source>
</evidence>
<dbReference type="PROSITE" id="PS51678">
    <property type="entry name" value="SAM_MT_PRMT"/>
    <property type="match status" value="1"/>
</dbReference>
<dbReference type="InterPro" id="IPR029063">
    <property type="entry name" value="SAM-dependent_MTases_sf"/>
</dbReference>
<dbReference type="GO" id="GO:0032259">
    <property type="term" value="P:methylation"/>
    <property type="evidence" value="ECO:0007669"/>
    <property type="project" value="UniProtKB-KW"/>
</dbReference>
<dbReference type="GO" id="GO:0035241">
    <property type="term" value="F:protein-arginine omega-N monomethyltransferase activity"/>
    <property type="evidence" value="ECO:0007669"/>
    <property type="project" value="TreeGrafter"/>
</dbReference>
<gene>
    <name evidence="6" type="ORF">CINC_LOCUS4881</name>
</gene>
<evidence type="ECO:0000256" key="1">
    <source>
        <dbReference type="ARBA" id="ARBA00022603"/>
    </source>
</evidence>
<reference evidence="6" key="1">
    <citation type="submission" date="2021-12" db="EMBL/GenBank/DDBJ databases">
        <authorList>
            <person name="King R."/>
        </authorList>
    </citation>
    <scope>NUCLEOTIDE SEQUENCE</scope>
</reference>
<dbReference type="GO" id="GO:0042054">
    <property type="term" value="F:histone methyltransferase activity"/>
    <property type="evidence" value="ECO:0007669"/>
    <property type="project" value="TreeGrafter"/>
</dbReference>
<evidence type="ECO:0000256" key="3">
    <source>
        <dbReference type="ARBA" id="ARBA00022691"/>
    </source>
</evidence>
<dbReference type="PANTHER" id="PTHR11006:SF122">
    <property type="entry name" value="ARGININE METHYLTRANSFERASE 8"/>
    <property type="match status" value="1"/>
</dbReference>
<protein>
    <recommendedName>
        <fullName evidence="5">Protein arginine N-methyltransferase domain-containing protein</fullName>
    </recommendedName>
</protein>
<dbReference type="InterPro" id="IPR055135">
    <property type="entry name" value="PRMT_dom"/>
</dbReference>
<accession>A0A9N8L611</accession>
<keyword evidence="3 4" id="KW-0949">S-adenosyl-L-methionine</keyword>
<evidence type="ECO:0000256" key="4">
    <source>
        <dbReference type="PROSITE-ProRule" id="PRU01015"/>
    </source>
</evidence>
<dbReference type="EMBL" id="LR824021">
    <property type="protein sequence ID" value="CAD0203227.1"/>
    <property type="molecule type" value="Genomic_DNA"/>
</dbReference>
<dbReference type="GO" id="GO:0005634">
    <property type="term" value="C:nucleus"/>
    <property type="evidence" value="ECO:0007669"/>
    <property type="project" value="TreeGrafter"/>
</dbReference>
<dbReference type="Gene3D" id="3.40.50.150">
    <property type="entry name" value="Vaccinia Virus protein VP39"/>
    <property type="match status" value="1"/>
</dbReference>
<proteinExistence type="predicted"/>
<dbReference type="Proteomes" id="UP001154114">
    <property type="component" value="Chromosome 18"/>
</dbReference>
<keyword evidence="2 4" id="KW-0808">Transferase</keyword>
<dbReference type="OrthoDB" id="7848332at2759"/>
<evidence type="ECO:0000256" key="2">
    <source>
        <dbReference type="ARBA" id="ARBA00022679"/>
    </source>
</evidence>
<dbReference type="Gene3D" id="2.70.160.11">
    <property type="entry name" value="Hnrnp arginine n-methyltransferase1"/>
    <property type="match status" value="1"/>
</dbReference>
<dbReference type="GO" id="GO:0035242">
    <property type="term" value="F:protein-arginine omega-N asymmetric methyltransferase activity"/>
    <property type="evidence" value="ECO:0007669"/>
    <property type="project" value="TreeGrafter"/>
</dbReference>
<keyword evidence="1 4" id="KW-0489">Methyltransferase</keyword>
<sequence length="324" mass="36660">MEECPDQYFSSYEDLDAGAKKVYAVEASNIADLAKEVVKENKLDHIIEVIKEKVEDIKIPKVDAIVSEWMGFYLLHEGMLDSVIYARENFLKDDGEMFPESATIFVAPCSIPSLYNNWNNVHGVSLKCFAKELRATKNLRPEIVEVKPEDLLGEEIAYCWVNMREDTAEDLNEFTLKHVVGASKNGNYQGLCVWFECNFPQLPDGTGDGRVVLDTSPKSALTHWKQTVIVLPHEQDVEEGEPIAFELNMSRDPTSSRRYNIQLSMLSPEDVDHPLPCSCHFTKCILTKAVLAQHAERALIENKMDDEKVGIIMDEPIDDDDDDS</sequence>
<evidence type="ECO:0000313" key="6">
    <source>
        <dbReference type="EMBL" id="CAD0203227.1"/>
    </source>
</evidence>
<keyword evidence="7" id="KW-1185">Reference proteome</keyword>
<dbReference type="AlphaFoldDB" id="A0A9N8L611"/>
<evidence type="ECO:0000313" key="7">
    <source>
        <dbReference type="Proteomes" id="UP001154114"/>
    </source>
</evidence>
<dbReference type="SUPFAM" id="SSF53335">
    <property type="entry name" value="S-adenosyl-L-methionine-dependent methyltransferases"/>
    <property type="match status" value="1"/>
</dbReference>
<organism evidence="6 7">
    <name type="scientific">Chrysodeixis includens</name>
    <name type="common">Soybean looper</name>
    <name type="synonym">Pseudoplusia includens</name>
    <dbReference type="NCBI Taxonomy" id="689277"/>
    <lineage>
        <taxon>Eukaryota</taxon>
        <taxon>Metazoa</taxon>
        <taxon>Ecdysozoa</taxon>
        <taxon>Arthropoda</taxon>
        <taxon>Hexapoda</taxon>
        <taxon>Insecta</taxon>
        <taxon>Pterygota</taxon>
        <taxon>Neoptera</taxon>
        <taxon>Endopterygota</taxon>
        <taxon>Lepidoptera</taxon>
        <taxon>Glossata</taxon>
        <taxon>Ditrysia</taxon>
        <taxon>Noctuoidea</taxon>
        <taxon>Noctuidae</taxon>
        <taxon>Plusiinae</taxon>
        <taxon>Chrysodeixis</taxon>
    </lineage>
</organism>
<dbReference type="Pfam" id="PF22528">
    <property type="entry name" value="PRMT_C"/>
    <property type="match status" value="1"/>
</dbReference>
<dbReference type="PANTHER" id="PTHR11006">
    <property type="entry name" value="PROTEIN ARGININE N-METHYLTRANSFERASE"/>
    <property type="match status" value="1"/>
</dbReference>